<keyword evidence="11" id="KW-1185">Reference proteome</keyword>
<dbReference type="InterPro" id="IPR028889">
    <property type="entry name" value="USP"/>
</dbReference>
<dbReference type="PANTHER" id="PTHR24006:SF758">
    <property type="entry name" value="UBIQUITIN CARBOXYL-TERMINAL HYDROLASE 36"/>
    <property type="match status" value="1"/>
</dbReference>
<protein>
    <recommendedName>
        <fullName evidence="7">Ubiquitin carboxyl-terminal hydrolase</fullName>
        <ecNumber evidence="7">3.4.19.12</ecNumber>
    </recommendedName>
</protein>
<evidence type="ECO:0000256" key="5">
    <source>
        <dbReference type="ARBA" id="ARBA00022801"/>
    </source>
</evidence>
<dbReference type="InterPro" id="IPR038765">
    <property type="entry name" value="Papain-like_cys_pep_sf"/>
</dbReference>
<dbReference type="GO" id="GO:0005634">
    <property type="term" value="C:nucleus"/>
    <property type="evidence" value="ECO:0007669"/>
    <property type="project" value="TreeGrafter"/>
</dbReference>
<dbReference type="InterPro" id="IPR018200">
    <property type="entry name" value="USP_CS"/>
</dbReference>
<evidence type="ECO:0000256" key="4">
    <source>
        <dbReference type="ARBA" id="ARBA00022786"/>
    </source>
</evidence>
<dbReference type="Proteomes" id="UP000030669">
    <property type="component" value="Unassembled WGS sequence"/>
</dbReference>
<dbReference type="GeneID" id="19308068"/>
<gene>
    <name evidence="10" type="ORF">GLOTRDRAFT_70272</name>
</gene>
<dbReference type="GO" id="GO:0006508">
    <property type="term" value="P:proteolysis"/>
    <property type="evidence" value="ECO:0007669"/>
    <property type="project" value="UniProtKB-KW"/>
</dbReference>
<dbReference type="Gene3D" id="3.90.70.10">
    <property type="entry name" value="Cysteine proteinases"/>
    <property type="match status" value="1"/>
</dbReference>
<evidence type="ECO:0000256" key="2">
    <source>
        <dbReference type="ARBA" id="ARBA00009085"/>
    </source>
</evidence>
<dbReference type="AlphaFoldDB" id="S7RW68"/>
<dbReference type="eggNOG" id="KOG1865">
    <property type="taxonomic scope" value="Eukaryota"/>
</dbReference>
<feature type="non-terminal residue" evidence="10">
    <location>
        <position position="421"/>
    </location>
</feature>
<dbReference type="PROSITE" id="PS00973">
    <property type="entry name" value="USP_2"/>
    <property type="match status" value="1"/>
</dbReference>
<reference evidence="10 11" key="1">
    <citation type="journal article" date="2012" name="Science">
        <title>The Paleozoic origin of enzymatic lignin decomposition reconstructed from 31 fungal genomes.</title>
        <authorList>
            <person name="Floudas D."/>
            <person name="Binder M."/>
            <person name="Riley R."/>
            <person name="Barry K."/>
            <person name="Blanchette R.A."/>
            <person name="Henrissat B."/>
            <person name="Martinez A.T."/>
            <person name="Otillar R."/>
            <person name="Spatafora J.W."/>
            <person name="Yadav J.S."/>
            <person name="Aerts A."/>
            <person name="Benoit I."/>
            <person name="Boyd A."/>
            <person name="Carlson A."/>
            <person name="Copeland A."/>
            <person name="Coutinho P.M."/>
            <person name="de Vries R.P."/>
            <person name="Ferreira P."/>
            <person name="Findley K."/>
            <person name="Foster B."/>
            <person name="Gaskell J."/>
            <person name="Glotzer D."/>
            <person name="Gorecki P."/>
            <person name="Heitman J."/>
            <person name="Hesse C."/>
            <person name="Hori C."/>
            <person name="Igarashi K."/>
            <person name="Jurgens J.A."/>
            <person name="Kallen N."/>
            <person name="Kersten P."/>
            <person name="Kohler A."/>
            <person name="Kuees U."/>
            <person name="Kumar T.K.A."/>
            <person name="Kuo A."/>
            <person name="LaButti K."/>
            <person name="Larrondo L.F."/>
            <person name="Lindquist E."/>
            <person name="Ling A."/>
            <person name="Lombard V."/>
            <person name="Lucas S."/>
            <person name="Lundell T."/>
            <person name="Martin R."/>
            <person name="McLaughlin D.J."/>
            <person name="Morgenstern I."/>
            <person name="Morin E."/>
            <person name="Murat C."/>
            <person name="Nagy L.G."/>
            <person name="Nolan M."/>
            <person name="Ohm R.A."/>
            <person name="Patyshakuliyeva A."/>
            <person name="Rokas A."/>
            <person name="Ruiz-Duenas F.J."/>
            <person name="Sabat G."/>
            <person name="Salamov A."/>
            <person name="Samejima M."/>
            <person name="Schmutz J."/>
            <person name="Slot J.C."/>
            <person name="St John F."/>
            <person name="Stenlid J."/>
            <person name="Sun H."/>
            <person name="Sun S."/>
            <person name="Syed K."/>
            <person name="Tsang A."/>
            <person name="Wiebenga A."/>
            <person name="Young D."/>
            <person name="Pisabarro A."/>
            <person name="Eastwood D.C."/>
            <person name="Martin F."/>
            <person name="Cullen D."/>
            <person name="Grigoriev I.V."/>
            <person name="Hibbett D.S."/>
        </authorList>
    </citation>
    <scope>NUCLEOTIDE SEQUENCE [LARGE SCALE GENOMIC DNA]</scope>
    <source>
        <strain evidence="10 11">ATCC 11539</strain>
    </source>
</reference>
<feature type="compositionally biased region" description="Polar residues" evidence="8">
    <location>
        <begin position="72"/>
        <end position="85"/>
    </location>
</feature>
<evidence type="ECO:0000256" key="6">
    <source>
        <dbReference type="ARBA" id="ARBA00022807"/>
    </source>
</evidence>
<dbReference type="GO" id="GO:0016579">
    <property type="term" value="P:protein deubiquitination"/>
    <property type="evidence" value="ECO:0007669"/>
    <property type="project" value="InterPro"/>
</dbReference>
<dbReference type="RefSeq" id="XP_007862184.1">
    <property type="nucleotide sequence ID" value="XM_007863993.1"/>
</dbReference>
<dbReference type="FunFam" id="3.90.70.10:FF:000119">
    <property type="entry name" value="Ubiquitin specific peptidase 36"/>
    <property type="match status" value="1"/>
</dbReference>
<dbReference type="PROSITE" id="PS50235">
    <property type="entry name" value="USP_3"/>
    <property type="match status" value="1"/>
</dbReference>
<sequence>MLASPLYPAPPFSPARNAEDSSQYRPARDIESFNSLLPPAIEFVEGSSSGTLAVAEGKYEPINGSPKARAVAQTNGASPVSNVKTPQKHKGSNPSPSTPSLHSGTFDISWPNGVTVGSGLQNMGNTCFLNSALQCLLHTPPLLRVIYAHSQADPCRVKSGFCMACALRAVMLEAHSGKRRAFNPYQINTRLQAVAKHMRKGRQEDSHEYLRYAIDALQKSCLAGLPQKPDPKLAETTWVHKMFGGRLRSRVTCQECQHNSDTFDSILDLSIDINNCGGLKDALKRFVAVDYLKGQNKYKCEKCKRAVVAAKRFTIHDAPLVLTVHLKRFTPMGRKIGHPLRYDERLSLQPYMSDGQYGPTYSLYGIISHAGGGPNSGHYYAHVKGSNGRWYEMNDESVTPVHSAPTNMKNAYILFYMRDKG</sequence>
<dbReference type="InterPro" id="IPR050164">
    <property type="entry name" value="Peptidase_C19"/>
</dbReference>
<keyword evidence="3 7" id="KW-0645">Protease</keyword>
<dbReference type="EMBL" id="KB469297">
    <property type="protein sequence ID" value="EPQ59110.1"/>
    <property type="molecule type" value="Genomic_DNA"/>
</dbReference>
<evidence type="ECO:0000256" key="3">
    <source>
        <dbReference type="ARBA" id="ARBA00022670"/>
    </source>
</evidence>
<evidence type="ECO:0000313" key="11">
    <source>
        <dbReference type="Proteomes" id="UP000030669"/>
    </source>
</evidence>
<feature type="region of interest" description="Disordered" evidence="8">
    <location>
        <begin position="1"/>
        <end position="30"/>
    </location>
</feature>
<proteinExistence type="inferred from homology"/>
<name>S7RW68_GLOTA</name>
<keyword evidence="5 7" id="KW-0378">Hydrolase</keyword>
<evidence type="ECO:0000256" key="7">
    <source>
        <dbReference type="RuleBase" id="RU366025"/>
    </source>
</evidence>
<comment type="catalytic activity">
    <reaction evidence="1 7">
        <text>Thiol-dependent hydrolysis of ester, thioester, amide, peptide and isopeptide bonds formed by the C-terminal Gly of ubiquitin (a 76-residue protein attached to proteins as an intracellular targeting signal).</text>
        <dbReference type="EC" id="3.4.19.12"/>
    </reaction>
</comment>
<organism evidence="10 11">
    <name type="scientific">Gloeophyllum trabeum (strain ATCC 11539 / FP-39264 / Madison 617)</name>
    <name type="common">Brown rot fungus</name>
    <dbReference type="NCBI Taxonomy" id="670483"/>
    <lineage>
        <taxon>Eukaryota</taxon>
        <taxon>Fungi</taxon>
        <taxon>Dikarya</taxon>
        <taxon>Basidiomycota</taxon>
        <taxon>Agaricomycotina</taxon>
        <taxon>Agaricomycetes</taxon>
        <taxon>Gloeophyllales</taxon>
        <taxon>Gloeophyllaceae</taxon>
        <taxon>Gloeophyllum</taxon>
    </lineage>
</organism>
<evidence type="ECO:0000256" key="8">
    <source>
        <dbReference type="SAM" id="MobiDB-lite"/>
    </source>
</evidence>
<dbReference type="Pfam" id="PF00443">
    <property type="entry name" value="UCH"/>
    <property type="match status" value="1"/>
</dbReference>
<keyword evidence="4 7" id="KW-0833">Ubl conjugation pathway</keyword>
<dbReference type="OMA" id="QQANKAW"/>
<dbReference type="InterPro" id="IPR001394">
    <property type="entry name" value="Peptidase_C19_UCH"/>
</dbReference>
<dbReference type="EC" id="3.4.19.12" evidence="7"/>
<dbReference type="KEGG" id="gtr:GLOTRDRAFT_70272"/>
<evidence type="ECO:0000256" key="1">
    <source>
        <dbReference type="ARBA" id="ARBA00000707"/>
    </source>
</evidence>
<accession>S7RW68</accession>
<dbReference type="HOGENOM" id="CLU_008279_10_4_1"/>
<feature type="region of interest" description="Disordered" evidence="8">
    <location>
        <begin position="64"/>
        <end position="104"/>
    </location>
</feature>
<feature type="domain" description="USP" evidence="9">
    <location>
        <begin position="118"/>
        <end position="419"/>
    </location>
</feature>
<comment type="similarity">
    <text evidence="2 7">Belongs to the peptidase C19 family.</text>
</comment>
<dbReference type="PROSITE" id="PS00972">
    <property type="entry name" value="USP_1"/>
    <property type="match status" value="1"/>
</dbReference>
<keyword evidence="6 7" id="KW-0788">Thiol protease</keyword>
<dbReference type="OrthoDB" id="420187at2759"/>
<dbReference type="GO" id="GO:0005829">
    <property type="term" value="C:cytosol"/>
    <property type="evidence" value="ECO:0007669"/>
    <property type="project" value="TreeGrafter"/>
</dbReference>
<dbReference type="SUPFAM" id="SSF54001">
    <property type="entry name" value="Cysteine proteinases"/>
    <property type="match status" value="1"/>
</dbReference>
<evidence type="ECO:0000313" key="10">
    <source>
        <dbReference type="EMBL" id="EPQ59110.1"/>
    </source>
</evidence>
<dbReference type="STRING" id="670483.S7RW68"/>
<evidence type="ECO:0000259" key="9">
    <source>
        <dbReference type="PROSITE" id="PS50235"/>
    </source>
</evidence>
<dbReference type="GO" id="GO:0004843">
    <property type="term" value="F:cysteine-type deubiquitinase activity"/>
    <property type="evidence" value="ECO:0007669"/>
    <property type="project" value="UniProtKB-UniRule"/>
</dbReference>
<dbReference type="PANTHER" id="PTHR24006">
    <property type="entry name" value="UBIQUITIN CARBOXYL-TERMINAL HYDROLASE"/>
    <property type="match status" value="1"/>
</dbReference>
<feature type="compositionally biased region" description="Polar residues" evidence="8">
    <location>
        <begin position="92"/>
        <end position="103"/>
    </location>
</feature>